<evidence type="ECO:0000259" key="1">
    <source>
        <dbReference type="Pfam" id="PF07944"/>
    </source>
</evidence>
<feature type="domain" description="Non-reducing end beta-L-arabinofuranosidase-like GH127 catalytic" evidence="1">
    <location>
        <begin position="19"/>
        <end position="410"/>
    </location>
</feature>
<evidence type="ECO:0000259" key="3">
    <source>
        <dbReference type="Pfam" id="PF20737"/>
    </source>
</evidence>
<dbReference type="InterPro" id="IPR049174">
    <property type="entry name" value="Beta-AFase-like"/>
</dbReference>
<dbReference type="Pfam" id="PF20736">
    <property type="entry name" value="Glyco_hydro127M"/>
    <property type="match status" value="1"/>
</dbReference>
<dbReference type="Pfam" id="PF20737">
    <property type="entry name" value="Glyco_hydro127C"/>
    <property type="match status" value="1"/>
</dbReference>
<evidence type="ECO:0000313" key="5">
    <source>
        <dbReference type="Proteomes" id="UP000565579"/>
    </source>
</evidence>
<evidence type="ECO:0000313" key="4">
    <source>
        <dbReference type="EMBL" id="MBB6550095.1"/>
    </source>
</evidence>
<feature type="domain" description="Non-reducing end beta-L-arabinofuranosidase-like GH127 C-terminal" evidence="3">
    <location>
        <begin position="518"/>
        <end position="626"/>
    </location>
</feature>
<dbReference type="InterPro" id="IPR049046">
    <property type="entry name" value="Beta-AFase-like_GH127_middle"/>
</dbReference>
<dbReference type="InterPro" id="IPR012878">
    <property type="entry name" value="Beta-AFase-like_GH127_cat"/>
</dbReference>
<reference evidence="4 5" key="1">
    <citation type="submission" date="2020-08" db="EMBL/GenBank/DDBJ databases">
        <title>Sequencing the genomes of 1000 actinobacteria strains.</title>
        <authorList>
            <person name="Klenk H.-P."/>
        </authorList>
    </citation>
    <scope>NUCLEOTIDE SEQUENCE [LARGE SCALE GENOMIC DNA]</scope>
    <source>
        <strain evidence="4 5">DSM 43768</strain>
    </source>
</reference>
<dbReference type="RefSeq" id="WP_185104423.1">
    <property type="nucleotide sequence ID" value="NZ_BAAAXY010000203.1"/>
</dbReference>
<dbReference type="InterPro" id="IPR049049">
    <property type="entry name" value="Beta-AFase-like_GH127_C"/>
</dbReference>
<accession>A0A7X0U097</accession>
<dbReference type="PANTHER" id="PTHR43465">
    <property type="entry name" value="DUF1680 DOMAIN PROTEIN (AFU_ORTHOLOGUE AFUA_1G08910)"/>
    <property type="match status" value="1"/>
</dbReference>
<proteinExistence type="predicted"/>
<comment type="caution">
    <text evidence="4">The sequence shown here is derived from an EMBL/GenBank/DDBJ whole genome shotgun (WGS) entry which is preliminary data.</text>
</comment>
<organism evidence="4 5">
    <name type="scientific">Nonomuraea rubra</name>
    <dbReference type="NCBI Taxonomy" id="46180"/>
    <lineage>
        <taxon>Bacteria</taxon>
        <taxon>Bacillati</taxon>
        <taxon>Actinomycetota</taxon>
        <taxon>Actinomycetes</taxon>
        <taxon>Streptosporangiales</taxon>
        <taxon>Streptosporangiaceae</taxon>
        <taxon>Nonomuraea</taxon>
    </lineage>
</organism>
<sequence>MSSPVLPSHGRVRPLGLAQVSLTGGFWHERQAVNASATLAHCESWMERLGWLANFDRVADGTTSPDRPGWPFSDSEVYKLMEALAWETARTGDQEAEAAFKRLTARVARAQDPDGYLNTCFGHGDQPPRYSDLEGGHELYNTGHLLQAAVARLRTHGEDDLVRLARRAADHVCRTFGPGGRAGICGHPEIEVGLAEFGRALGEERYVEQARLFLDRRGHGTLRDIPLGRAYFQDDLPIREARVWRGHAVRALYLTAAAVDVAVERGDDELLHAVERQWERSVARRTYITGGMGSRHQDEGFGEDWELPPDRAYCETCAGVASIMVSWRLLLATGDARYADLIERTLYNVVAASPSPDGRAFFYANPLHQRTPGRAADPDEVSPRAEGGTRAAWFDVSCCPTNVARTLASLHGYLATSDDDGLQLHQYAPCAIGAELPDGRRAAVEVETGYPRTGTVRVRITADATAPWTLTLRVPAWAAGATLTDEGRTREVAPGLAGIRRAFRAGEVITLDLPVEPRFTWPDPRIDAVRGCVAVERGPEVLCAESRDLPGPAALDALVIDTRAGLKTGDDGALARALLPAHPGRAWPYLTHRADPAGDAGWIDLPLRPYRSWAQRGPTGMRVWLPVSTPHPEGE</sequence>
<feature type="domain" description="Non-reducing end beta-L-arabinofuranosidase-like GH127 middle" evidence="2">
    <location>
        <begin position="422"/>
        <end position="514"/>
    </location>
</feature>
<protein>
    <submittedName>
        <fullName evidence="4">DUF1680 family protein</fullName>
    </submittedName>
</protein>
<dbReference type="Proteomes" id="UP000565579">
    <property type="component" value="Unassembled WGS sequence"/>
</dbReference>
<dbReference type="GO" id="GO:0005975">
    <property type="term" value="P:carbohydrate metabolic process"/>
    <property type="evidence" value="ECO:0007669"/>
    <property type="project" value="InterPro"/>
</dbReference>
<dbReference type="EMBL" id="JACHMI010000001">
    <property type="protein sequence ID" value="MBB6550095.1"/>
    <property type="molecule type" value="Genomic_DNA"/>
</dbReference>
<evidence type="ECO:0000259" key="2">
    <source>
        <dbReference type="Pfam" id="PF20736"/>
    </source>
</evidence>
<dbReference type="AlphaFoldDB" id="A0A7X0U097"/>
<name>A0A7X0U097_9ACTN</name>
<dbReference type="InterPro" id="IPR008928">
    <property type="entry name" value="6-hairpin_glycosidase_sf"/>
</dbReference>
<dbReference type="PANTHER" id="PTHR43465:SF2">
    <property type="entry name" value="DUF1680 DOMAIN PROTEIN (AFU_ORTHOLOGUE AFUA_1G08910)"/>
    <property type="match status" value="1"/>
</dbReference>
<dbReference type="SUPFAM" id="SSF48208">
    <property type="entry name" value="Six-hairpin glycosidases"/>
    <property type="match status" value="1"/>
</dbReference>
<keyword evidence="5" id="KW-1185">Reference proteome</keyword>
<dbReference type="Pfam" id="PF07944">
    <property type="entry name" value="Beta-AFase-like_GH127_cat"/>
    <property type="match status" value="1"/>
</dbReference>
<gene>
    <name evidence="4" type="ORF">HD593_004890</name>
</gene>